<accession>A0A6A5G2I0</accession>
<dbReference type="EMBL" id="WUAV01000006">
    <property type="protein sequence ID" value="KAF1749167.1"/>
    <property type="molecule type" value="Genomic_DNA"/>
</dbReference>
<comment type="caution">
    <text evidence="1">The sequence shown here is derived from an EMBL/GenBank/DDBJ whole genome shotgun (WGS) entry which is preliminary data.</text>
</comment>
<reference evidence="1 2" key="1">
    <citation type="submission" date="2019-12" db="EMBL/GenBank/DDBJ databases">
        <title>Chromosome-level assembly of the Caenorhabditis remanei genome.</title>
        <authorList>
            <person name="Teterina A.A."/>
            <person name="Willis J.H."/>
            <person name="Phillips P.C."/>
        </authorList>
    </citation>
    <scope>NUCLEOTIDE SEQUENCE [LARGE SCALE GENOMIC DNA]</scope>
    <source>
        <strain evidence="1 2">PX506</strain>
        <tissue evidence="1">Whole organism</tissue>
    </source>
</reference>
<sequence length="79" mass="8894">MGLVEPHWIRGLLAVVDNESYVVVVDIVGVDGDKRHIDPDDIGIVIVELDTFHYNAKIENLFHSCRMLVDSHGVCMHEP</sequence>
<dbReference type="CTD" id="78777938"/>
<evidence type="ECO:0000313" key="2">
    <source>
        <dbReference type="Proteomes" id="UP000483820"/>
    </source>
</evidence>
<protein>
    <submittedName>
        <fullName evidence="1">Uncharacterized protein</fullName>
    </submittedName>
</protein>
<dbReference type="GeneID" id="78777938"/>
<evidence type="ECO:0000313" key="1">
    <source>
        <dbReference type="EMBL" id="KAF1749167.1"/>
    </source>
</evidence>
<name>A0A6A5G2I0_CAERE</name>
<dbReference type="KEGG" id="crq:GCK72_025634"/>
<gene>
    <name evidence="1" type="ORF">GCK72_025634</name>
</gene>
<proteinExistence type="predicted"/>
<dbReference type="Proteomes" id="UP000483820">
    <property type="component" value="Chromosome X"/>
</dbReference>
<organism evidence="1 2">
    <name type="scientific">Caenorhabditis remanei</name>
    <name type="common">Caenorhabditis vulgaris</name>
    <dbReference type="NCBI Taxonomy" id="31234"/>
    <lineage>
        <taxon>Eukaryota</taxon>
        <taxon>Metazoa</taxon>
        <taxon>Ecdysozoa</taxon>
        <taxon>Nematoda</taxon>
        <taxon>Chromadorea</taxon>
        <taxon>Rhabditida</taxon>
        <taxon>Rhabditina</taxon>
        <taxon>Rhabditomorpha</taxon>
        <taxon>Rhabditoidea</taxon>
        <taxon>Rhabditidae</taxon>
        <taxon>Peloderinae</taxon>
        <taxon>Caenorhabditis</taxon>
    </lineage>
</organism>
<dbReference type="AlphaFoldDB" id="A0A6A5G2I0"/>
<dbReference type="RefSeq" id="XP_053579991.1">
    <property type="nucleotide sequence ID" value="XM_053736425.1"/>
</dbReference>